<dbReference type="HOGENOM" id="CLU_2498672_0_0_1"/>
<sequence length="86" mass="9604">MRCIVSIIAIINKCKCKFKRRSYNCTNYFKIWSSPKSANCSCFRTTTISFLALCPALCPIRTLAPASPLCGRPHCTDRLISELSPA</sequence>
<accession>A0A0C3F6T4</accession>
<dbReference type="AlphaFoldDB" id="A0A0C3F6T4"/>
<dbReference type="InParanoid" id="A0A0C3F6T4"/>
<reference evidence="1 2" key="1">
    <citation type="submission" date="2014-04" db="EMBL/GenBank/DDBJ databases">
        <authorList>
            <consortium name="DOE Joint Genome Institute"/>
            <person name="Kuo A."/>
            <person name="Tarkka M."/>
            <person name="Buscot F."/>
            <person name="Kohler A."/>
            <person name="Nagy L.G."/>
            <person name="Floudas D."/>
            <person name="Copeland A."/>
            <person name="Barry K.W."/>
            <person name="Cichocki N."/>
            <person name="Veneault-Fourrey C."/>
            <person name="LaButti K."/>
            <person name="Lindquist E.A."/>
            <person name="Lipzen A."/>
            <person name="Lundell T."/>
            <person name="Morin E."/>
            <person name="Murat C."/>
            <person name="Sun H."/>
            <person name="Tunlid A."/>
            <person name="Henrissat B."/>
            <person name="Grigoriev I.V."/>
            <person name="Hibbett D.S."/>
            <person name="Martin F."/>
            <person name="Nordberg H.P."/>
            <person name="Cantor M.N."/>
            <person name="Hua S.X."/>
        </authorList>
    </citation>
    <scope>NUCLEOTIDE SEQUENCE [LARGE SCALE GENOMIC DNA]</scope>
    <source>
        <strain evidence="1 2">F 1598</strain>
    </source>
</reference>
<evidence type="ECO:0000313" key="2">
    <source>
        <dbReference type="Proteomes" id="UP000054166"/>
    </source>
</evidence>
<gene>
    <name evidence="1" type="ORF">PILCRDRAFT_668388</name>
</gene>
<name>A0A0C3F6T4_PILCF</name>
<dbReference type="Proteomes" id="UP000054166">
    <property type="component" value="Unassembled WGS sequence"/>
</dbReference>
<protein>
    <submittedName>
        <fullName evidence="1">Uncharacterized protein</fullName>
    </submittedName>
</protein>
<keyword evidence="2" id="KW-1185">Reference proteome</keyword>
<proteinExistence type="predicted"/>
<reference evidence="2" key="2">
    <citation type="submission" date="2015-01" db="EMBL/GenBank/DDBJ databases">
        <title>Evolutionary Origins and Diversification of the Mycorrhizal Mutualists.</title>
        <authorList>
            <consortium name="DOE Joint Genome Institute"/>
            <consortium name="Mycorrhizal Genomics Consortium"/>
            <person name="Kohler A."/>
            <person name="Kuo A."/>
            <person name="Nagy L.G."/>
            <person name="Floudas D."/>
            <person name="Copeland A."/>
            <person name="Barry K.W."/>
            <person name="Cichocki N."/>
            <person name="Veneault-Fourrey C."/>
            <person name="LaButti K."/>
            <person name="Lindquist E.A."/>
            <person name="Lipzen A."/>
            <person name="Lundell T."/>
            <person name="Morin E."/>
            <person name="Murat C."/>
            <person name="Riley R."/>
            <person name="Ohm R."/>
            <person name="Sun H."/>
            <person name="Tunlid A."/>
            <person name="Henrissat B."/>
            <person name="Grigoriev I.V."/>
            <person name="Hibbett D.S."/>
            <person name="Martin F."/>
        </authorList>
    </citation>
    <scope>NUCLEOTIDE SEQUENCE [LARGE SCALE GENOMIC DNA]</scope>
    <source>
        <strain evidence="2">F 1598</strain>
    </source>
</reference>
<organism evidence="1 2">
    <name type="scientific">Piloderma croceum (strain F 1598)</name>
    <dbReference type="NCBI Taxonomy" id="765440"/>
    <lineage>
        <taxon>Eukaryota</taxon>
        <taxon>Fungi</taxon>
        <taxon>Dikarya</taxon>
        <taxon>Basidiomycota</taxon>
        <taxon>Agaricomycotina</taxon>
        <taxon>Agaricomycetes</taxon>
        <taxon>Agaricomycetidae</taxon>
        <taxon>Atheliales</taxon>
        <taxon>Atheliaceae</taxon>
        <taxon>Piloderma</taxon>
    </lineage>
</organism>
<evidence type="ECO:0000313" key="1">
    <source>
        <dbReference type="EMBL" id="KIM75619.1"/>
    </source>
</evidence>
<dbReference type="EMBL" id="KN833044">
    <property type="protein sequence ID" value="KIM75619.1"/>
    <property type="molecule type" value="Genomic_DNA"/>
</dbReference>